<sequence>MTQGTVSFGRSLRPQFLLESSYTSLNHGSYGSIPKALLPVLEDLRLKSEVNPDRWLRREMFPVLERNKKVLADLVHADPNELVFVFNAMTGINTVARSLPLEAGDKVIYFNTAYNSVESTIKFIKNSEKLSLIRIDLAYPLDDHEVLAIIKETIERENSKGNGKIKLCFMDAISSVPAVRFPFESAVKLVREYDILSLVDGAHAIGQIPLNLHEADPDFFITNCHKWLFAPRGCAILYVPFRNQHLIHPAIINSAYADHSDPADKTVSFQQEFAWPGTADFSNFMCIEAAVDFRQSLGGEDAIMKYCHDLAVKGGASAANILSTKVMENTDRSLTVAMVNVEIPLRNVNLSDAEVISIFIDKLLYEHSCMAPVYKHNNIWYTRLSAQVYTDEADFETVAKAILTVCNELETK</sequence>
<dbReference type="AlphaFoldDB" id="A0A0B7N694"/>
<dbReference type="PANTHER" id="PTHR43092:SF2">
    <property type="entry name" value="HERCYNYLCYSTEINE SULFOXIDE LYASE"/>
    <property type="match status" value="1"/>
</dbReference>
<keyword evidence="4" id="KW-1185">Reference proteome</keyword>
<dbReference type="OrthoDB" id="5978656at2759"/>
<accession>A0A0B7N694</accession>
<dbReference type="SUPFAM" id="SSF53383">
    <property type="entry name" value="PLP-dependent transferases"/>
    <property type="match status" value="1"/>
</dbReference>
<feature type="domain" description="Aminotransferase class V" evidence="2">
    <location>
        <begin position="62"/>
        <end position="396"/>
    </location>
</feature>
<protein>
    <recommendedName>
        <fullName evidence="2">Aminotransferase class V domain-containing protein</fullName>
    </recommendedName>
</protein>
<dbReference type="InterPro" id="IPR000192">
    <property type="entry name" value="Aminotrans_V_dom"/>
</dbReference>
<name>A0A0B7N694_9FUNG</name>
<evidence type="ECO:0000256" key="1">
    <source>
        <dbReference type="ARBA" id="ARBA00022898"/>
    </source>
</evidence>
<evidence type="ECO:0000313" key="4">
    <source>
        <dbReference type="Proteomes" id="UP000054107"/>
    </source>
</evidence>
<keyword evidence="1" id="KW-0663">Pyridoxal phosphate</keyword>
<dbReference type="InterPro" id="IPR015424">
    <property type="entry name" value="PyrdxlP-dep_Trfase"/>
</dbReference>
<dbReference type="PANTHER" id="PTHR43092">
    <property type="entry name" value="L-CYSTEINE DESULFHYDRASE"/>
    <property type="match status" value="1"/>
</dbReference>
<dbReference type="STRING" id="35722.A0A0B7N694"/>
<dbReference type="Gene3D" id="3.40.640.10">
    <property type="entry name" value="Type I PLP-dependent aspartate aminotransferase-like (Major domain)"/>
    <property type="match status" value="1"/>
</dbReference>
<proteinExistence type="predicted"/>
<dbReference type="EMBL" id="LN725615">
    <property type="protein sequence ID" value="CEP10938.1"/>
    <property type="molecule type" value="Genomic_DNA"/>
</dbReference>
<evidence type="ECO:0000259" key="2">
    <source>
        <dbReference type="Pfam" id="PF00266"/>
    </source>
</evidence>
<organism evidence="3 4">
    <name type="scientific">Parasitella parasitica</name>
    <dbReference type="NCBI Taxonomy" id="35722"/>
    <lineage>
        <taxon>Eukaryota</taxon>
        <taxon>Fungi</taxon>
        <taxon>Fungi incertae sedis</taxon>
        <taxon>Mucoromycota</taxon>
        <taxon>Mucoromycotina</taxon>
        <taxon>Mucoromycetes</taxon>
        <taxon>Mucorales</taxon>
        <taxon>Mucorineae</taxon>
        <taxon>Mucoraceae</taxon>
        <taxon>Parasitella</taxon>
    </lineage>
</organism>
<dbReference type="Gene3D" id="3.90.1150.10">
    <property type="entry name" value="Aspartate Aminotransferase, domain 1"/>
    <property type="match status" value="1"/>
</dbReference>
<dbReference type="Proteomes" id="UP000054107">
    <property type="component" value="Unassembled WGS sequence"/>
</dbReference>
<reference evidence="3 4" key="1">
    <citation type="submission" date="2014-09" db="EMBL/GenBank/DDBJ databases">
        <authorList>
            <person name="Ellenberger Sabrina"/>
        </authorList>
    </citation>
    <scope>NUCLEOTIDE SEQUENCE [LARGE SCALE GENOMIC DNA]</scope>
    <source>
        <strain evidence="3 4">CBS 412.66</strain>
    </source>
</reference>
<dbReference type="InterPro" id="IPR015421">
    <property type="entry name" value="PyrdxlP-dep_Trfase_major"/>
</dbReference>
<dbReference type="InterPro" id="IPR015422">
    <property type="entry name" value="PyrdxlP-dep_Trfase_small"/>
</dbReference>
<dbReference type="Pfam" id="PF00266">
    <property type="entry name" value="Aminotran_5"/>
    <property type="match status" value="1"/>
</dbReference>
<gene>
    <name evidence="3" type="primary">PARPA_04737.1 scaffold 15639</name>
</gene>
<evidence type="ECO:0000313" key="3">
    <source>
        <dbReference type="EMBL" id="CEP10938.1"/>
    </source>
</evidence>